<dbReference type="RefSeq" id="WP_179787708.1">
    <property type="nucleotide sequence ID" value="NZ_BAAARR010000024.1"/>
</dbReference>
<dbReference type="InterPro" id="IPR000835">
    <property type="entry name" value="HTH_MarR-typ"/>
</dbReference>
<comment type="caution">
    <text evidence="3">The sequence shown here is derived from an EMBL/GenBank/DDBJ whole genome shotgun (WGS) entry which is preliminary data.</text>
</comment>
<dbReference type="GO" id="GO:0006950">
    <property type="term" value="P:response to stress"/>
    <property type="evidence" value="ECO:0007669"/>
    <property type="project" value="TreeGrafter"/>
</dbReference>
<dbReference type="AlphaFoldDB" id="A0A852ZAL4"/>
<dbReference type="InterPro" id="IPR039422">
    <property type="entry name" value="MarR/SlyA-like"/>
</dbReference>
<dbReference type="PANTHER" id="PTHR33164:SF94">
    <property type="entry name" value="TRANSCRIPTIONAL REGULATORY PROTEIN-RELATED"/>
    <property type="match status" value="1"/>
</dbReference>
<accession>A0A852ZAL4</accession>
<name>A0A852ZAL4_9ACTN</name>
<dbReference type="Proteomes" id="UP000579605">
    <property type="component" value="Unassembled WGS sequence"/>
</dbReference>
<organism evidence="3 4">
    <name type="scientific">Actinopolymorpha rutila</name>
    <dbReference type="NCBI Taxonomy" id="446787"/>
    <lineage>
        <taxon>Bacteria</taxon>
        <taxon>Bacillati</taxon>
        <taxon>Actinomycetota</taxon>
        <taxon>Actinomycetes</taxon>
        <taxon>Propionibacteriales</taxon>
        <taxon>Actinopolymorphaceae</taxon>
        <taxon>Actinopolymorpha</taxon>
    </lineage>
</organism>
<dbReference type="Pfam" id="PF12802">
    <property type="entry name" value="MarR_2"/>
    <property type="match status" value="1"/>
</dbReference>
<protein>
    <submittedName>
        <fullName evidence="3">DNA-binding MarR family transcriptional regulator</fullName>
    </submittedName>
</protein>
<proteinExistence type="predicted"/>
<dbReference type="GO" id="GO:0003677">
    <property type="term" value="F:DNA binding"/>
    <property type="evidence" value="ECO:0007669"/>
    <property type="project" value="UniProtKB-KW"/>
</dbReference>
<dbReference type="EMBL" id="JACBZH010000001">
    <property type="protein sequence ID" value="NYH90091.1"/>
    <property type="molecule type" value="Genomic_DNA"/>
</dbReference>
<keyword evidence="4" id="KW-1185">Reference proteome</keyword>
<dbReference type="SUPFAM" id="SSF46785">
    <property type="entry name" value="Winged helix' DNA-binding domain"/>
    <property type="match status" value="1"/>
</dbReference>
<evidence type="ECO:0000256" key="1">
    <source>
        <dbReference type="SAM" id="MobiDB-lite"/>
    </source>
</evidence>
<sequence>MGSGDAGHGDHDVGAEERGVAEEKVGADERVEPKERDDRDERDRQVDSVLQAARVWVAVVARSVAEVGDTVTLSQLRVLVMIATRGPVNLGAVARELQVHPSNATRICDRLVAARLLRRGEDPNDRRHLALTLTPKGRQLVDQMMRHRRAAVADVVARMPEAQRRRLAGALDAFASAAGEVTDVETSMLGWRES</sequence>
<feature type="domain" description="HTH marR-type" evidence="2">
    <location>
        <begin position="42"/>
        <end position="176"/>
    </location>
</feature>
<dbReference type="SMART" id="SM00347">
    <property type="entry name" value="HTH_MARR"/>
    <property type="match status" value="1"/>
</dbReference>
<dbReference type="Gene3D" id="1.10.10.10">
    <property type="entry name" value="Winged helix-like DNA-binding domain superfamily/Winged helix DNA-binding domain"/>
    <property type="match status" value="1"/>
</dbReference>
<evidence type="ECO:0000313" key="4">
    <source>
        <dbReference type="Proteomes" id="UP000579605"/>
    </source>
</evidence>
<reference evidence="3 4" key="1">
    <citation type="submission" date="2020-07" db="EMBL/GenBank/DDBJ databases">
        <title>Sequencing the genomes of 1000 actinobacteria strains.</title>
        <authorList>
            <person name="Klenk H.-P."/>
        </authorList>
    </citation>
    <scope>NUCLEOTIDE SEQUENCE [LARGE SCALE GENOMIC DNA]</scope>
    <source>
        <strain evidence="3 4">DSM 18448</strain>
    </source>
</reference>
<dbReference type="PROSITE" id="PS50995">
    <property type="entry name" value="HTH_MARR_2"/>
    <property type="match status" value="1"/>
</dbReference>
<gene>
    <name evidence="3" type="ORF">F4554_002729</name>
</gene>
<feature type="region of interest" description="Disordered" evidence="1">
    <location>
        <begin position="1"/>
        <end position="45"/>
    </location>
</feature>
<feature type="compositionally biased region" description="Basic and acidic residues" evidence="1">
    <location>
        <begin position="7"/>
        <end position="45"/>
    </location>
</feature>
<evidence type="ECO:0000313" key="3">
    <source>
        <dbReference type="EMBL" id="NYH90091.1"/>
    </source>
</evidence>
<dbReference type="InterPro" id="IPR036388">
    <property type="entry name" value="WH-like_DNA-bd_sf"/>
</dbReference>
<dbReference type="GO" id="GO:0003700">
    <property type="term" value="F:DNA-binding transcription factor activity"/>
    <property type="evidence" value="ECO:0007669"/>
    <property type="project" value="InterPro"/>
</dbReference>
<dbReference type="PANTHER" id="PTHR33164">
    <property type="entry name" value="TRANSCRIPTIONAL REGULATOR, MARR FAMILY"/>
    <property type="match status" value="1"/>
</dbReference>
<keyword evidence="3" id="KW-0238">DNA-binding</keyword>
<dbReference type="InterPro" id="IPR036390">
    <property type="entry name" value="WH_DNA-bd_sf"/>
</dbReference>
<evidence type="ECO:0000259" key="2">
    <source>
        <dbReference type="PROSITE" id="PS50995"/>
    </source>
</evidence>